<dbReference type="AlphaFoldDB" id="A0A9D3AJE3"/>
<feature type="region of interest" description="Disordered" evidence="1">
    <location>
        <begin position="201"/>
        <end position="265"/>
    </location>
</feature>
<evidence type="ECO:0000313" key="4">
    <source>
        <dbReference type="EMBL" id="HJH49803.1"/>
    </source>
</evidence>
<proteinExistence type="predicted"/>
<name>A0A9D3AJE3_9FIRM</name>
<protein>
    <recommendedName>
        <fullName evidence="3">Anti-sigma factor RsgI-like middle domain-containing protein</fullName>
    </recommendedName>
</protein>
<feature type="domain" description="Anti-sigma factor RsgI-like middle" evidence="3">
    <location>
        <begin position="88"/>
        <end position="205"/>
    </location>
</feature>
<reference evidence="4" key="2">
    <citation type="submission" date="2021-09" db="EMBL/GenBank/DDBJ databases">
        <authorList>
            <person name="Gilroy R."/>
        </authorList>
    </citation>
    <scope>NUCLEOTIDE SEQUENCE</scope>
    <source>
        <strain evidence="4">USAMLcec4-12693</strain>
    </source>
</reference>
<dbReference type="EMBL" id="DYXE01000051">
    <property type="protein sequence ID" value="HJH49803.1"/>
    <property type="molecule type" value="Genomic_DNA"/>
</dbReference>
<dbReference type="Proteomes" id="UP000813420">
    <property type="component" value="Unassembled WGS sequence"/>
</dbReference>
<dbReference type="RefSeq" id="WP_277271951.1">
    <property type="nucleotide sequence ID" value="NZ_DYXE01000051.1"/>
</dbReference>
<accession>A0A9D3AJE3</accession>
<evidence type="ECO:0000259" key="3">
    <source>
        <dbReference type="Pfam" id="PF23750"/>
    </source>
</evidence>
<evidence type="ECO:0000256" key="2">
    <source>
        <dbReference type="SAM" id="Phobius"/>
    </source>
</evidence>
<organism evidence="4 5">
    <name type="scientific">Merdimonas faecis</name>
    <dbReference type="NCBI Taxonomy" id="1653435"/>
    <lineage>
        <taxon>Bacteria</taxon>
        <taxon>Bacillati</taxon>
        <taxon>Bacillota</taxon>
        <taxon>Clostridia</taxon>
        <taxon>Lachnospirales</taxon>
        <taxon>Lachnospiraceae</taxon>
        <taxon>Merdimonas</taxon>
    </lineage>
</organism>
<reference evidence="4" key="1">
    <citation type="journal article" date="2021" name="PeerJ">
        <title>Extensive microbial diversity within the chicken gut microbiome revealed by metagenomics and culture.</title>
        <authorList>
            <person name="Gilroy R."/>
            <person name="Ravi A."/>
            <person name="Getino M."/>
            <person name="Pursley I."/>
            <person name="Horton D.L."/>
            <person name="Alikhan N.F."/>
            <person name="Baker D."/>
            <person name="Gharbi K."/>
            <person name="Hall N."/>
            <person name="Watson M."/>
            <person name="Adriaenssens E.M."/>
            <person name="Foster-Nyarko E."/>
            <person name="Jarju S."/>
            <person name="Secka A."/>
            <person name="Antonio M."/>
            <person name="Oren A."/>
            <person name="Chaudhuri R.R."/>
            <person name="La Ragione R."/>
            <person name="Hildebrand F."/>
            <person name="Pallen M.J."/>
        </authorList>
    </citation>
    <scope>NUCLEOTIDE SEQUENCE</scope>
    <source>
        <strain evidence="4">USAMLcec4-12693</strain>
    </source>
</reference>
<feature type="compositionally biased region" description="Acidic residues" evidence="1">
    <location>
        <begin position="250"/>
        <end position="265"/>
    </location>
</feature>
<feature type="compositionally biased region" description="Low complexity" evidence="1">
    <location>
        <begin position="233"/>
        <end position="249"/>
    </location>
</feature>
<keyword evidence="2" id="KW-0812">Transmembrane</keyword>
<feature type="transmembrane region" description="Helical" evidence="2">
    <location>
        <begin position="60"/>
        <end position="77"/>
    </location>
</feature>
<dbReference type="InterPro" id="IPR055431">
    <property type="entry name" value="RsgI_M"/>
</dbReference>
<comment type="caution">
    <text evidence="4">The sequence shown here is derived from an EMBL/GenBank/DDBJ whole genome shotgun (WGS) entry which is preliminary data.</text>
</comment>
<keyword evidence="2" id="KW-1133">Transmembrane helix</keyword>
<evidence type="ECO:0000313" key="5">
    <source>
        <dbReference type="Proteomes" id="UP000813420"/>
    </source>
</evidence>
<keyword evidence="2" id="KW-0472">Membrane</keyword>
<evidence type="ECO:0000256" key="1">
    <source>
        <dbReference type="SAM" id="MobiDB-lite"/>
    </source>
</evidence>
<gene>
    <name evidence="4" type="ORF">K8V39_06010</name>
</gene>
<dbReference type="Pfam" id="PF23750">
    <property type="entry name" value="RsgI_M"/>
    <property type="match status" value="1"/>
</dbReference>
<sequence length="265" mass="29288">MEKKTTYLVMETHPAYAILLDNEGRFVKAANCGYERGDRLESAVLLRYPQDARAKRRRRIRMAVSLAACICLAIFGVEQYRYVFVPYGKIQMEINPGVEMEVSRSGRVVELNGTNADGKSLIDGYEYEGKDRYEVADELADRAIEMDYLADGGEIVITADAQSAEWVQVSEREIQEELEGHLAEYDIRIVISTASEKMIQEETESITIPGPAQETQQSVQPSGEVDDGDSGYGDDSYGDNGYSGDSGYSDGDDAGDSGYDDDGDD</sequence>